<evidence type="ECO:0000313" key="1">
    <source>
        <dbReference type="EMBL" id="AKI79816.1"/>
    </source>
</evidence>
<dbReference type="EMBL" id="KM982402">
    <property type="protein sequence ID" value="AKI79816.1"/>
    <property type="molecule type" value="Genomic_DNA"/>
</dbReference>
<accession>A0A0G2Y9L3</accession>
<reference evidence="1 2" key="1">
    <citation type="submission" date="2014-10" db="EMBL/GenBank/DDBJ databases">
        <title>Pan-genome analysis of Brazilian lineage A amoebal mimiviruses.</title>
        <authorList>
            <person name="Assis F.L."/>
            <person name="Abrahao J.S."/>
            <person name="Kroon E.G."/>
            <person name="Dornas F.P."/>
            <person name="Andrade K.R."/>
            <person name="Borato P.V.M."/>
            <person name="Pilotto M.R."/>
            <person name="Benamar S."/>
            <person name="LaScola B."/>
            <person name="Colson P."/>
        </authorList>
    </citation>
    <scope>NUCLEOTIDE SEQUENCE [LARGE SCALE GENOMIC DNA]</scope>
    <source>
        <strain evidence="1 2">Kroon</strain>
    </source>
</reference>
<evidence type="ECO:0000313" key="2">
    <source>
        <dbReference type="Proteomes" id="UP000240461"/>
    </source>
</evidence>
<proteinExistence type="predicted"/>
<organism evidence="1 2">
    <name type="scientific">Acanthamoeba polyphaga mimivirus Kroon</name>
    <dbReference type="NCBI Taxonomy" id="3069720"/>
    <lineage>
        <taxon>Viruses</taxon>
        <taxon>Varidnaviria</taxon>
        <taxon>Bamfordvirae</taxon>
        <taxon>Nucleocytoviricota</taxon>
        <taxon>Megaviricetes</taxon>
        <taxon>Imitervirales</taxon>
        <taxon>Mimiviridae</taxon>
        <taxon>Megamimivirinae</taxon>
        <taxon>Mimivirus</taxon>
        <taxon>Mimivirus lagoaense</taxon>
    </lineage>
</organism>
<sequence length="76" mass="7928">MNRSFLDVNARVGGSIGNSGSSLGATASIAGERHFSNGSFVGGNAYGTYQRIDNLGFKASAYGGNIYIGHNLMHDK</sequence>
<dbReference type="KEGG" id="vg:80513614"/>
<name>A0A0G2Y9L3_9VIRU</name>
<protein>
    <submittedName>
        <fullName evidence="1">Uncharacterized protein</fullName>
    </submittedName>
</protein>
<keyword evidence="2" id="KW-1185">Reference proteome</keyword>
<dbReference type="Proteomes" id="UP000240461">
    <property type="component" value="Segment"/>
</dbReference>